<dbReference type="InterPro" id="IPR013766">
    <property type="entry name" value="Thioredoxin_domain"/>
</dbReference>
<evidence type="ECO:0000313" key="5">
    <source>
        <dbReference type="EMBL" id="MFC4105719.1"/>
    </source>
</evidence>
<protein>
    <submittedName>
        <fullName evidence="5">TlpA family protein disulfide reductase</fullName>
    </submittedName>
</protein>
<feature type="domain" description="Thioredoxin" evidence="4">
    <location>
        <begin position="44"/>
        <end position="192"/>
    </location>
</feature>
<keyword evidence="6" id="KW-1185">Reference proteome</keyword>
<evidence type="ECO:0000256" key="2">
    <source>
        <dbReference type="ARBA" id="ARBA00022748"/>
    </source>
</evidence>
<dbReference type="SUPFAM" id="SSF52833">
    <property type="entry name" value="Thioredoxin-like"/>
    <property type="match status" value="1"/>
</dbReference>
<dbReference type="Pfam" id="PF08534">
    <property type="entry name" value="Redoxin"/>
    <property type="match status" value="1"/>
</dbReference>
<dbReference type="Gene3D" id="3.40.30.10">
    <property type="entry name" value="Glutaredoxin"/>
    <property type="match status" value="1"/>
</dbReference>
<proteinExistence type="predicted"/>
<dbReference type="RefSeq" id="WP_377542924.1">
    <property type="nucleotide sequence ID" value="NZ_JBHSBN010000003.1"/>
</dbReference>
<reference evidence="6" key="1">
    <citation type="journal article" date="2019" name="Int. J. Syst. Evol. Microbiol.">
        <title>The Global Catalogue of Microorganisms (GCM) 10K type strain sequencing project: providing services to taxonomists for standard genome sequencing and annotation.</title>
        <authorList>
            <consortium name="The Broad Institute Genomics Platform"/>
            <consortium name="The Broad Institute Genome Sequencing Center for Infectious Disease"/>
            <person name="Wu L."/>
            <person name="Ma J."/>
        </authorList>
    </citation>
    <scope>NUCLEOTIDE SEQUENCE [LARGE SCALE GENOMIC DNA]</scope>
    <source>
        <strain evidence="6">2902at01</strain>
    </source>
</reference>
<keyword evidence="3" id="KW-0732">Signal</keyword>
<name>A0ABV8KI97_9ACTN</name>
<sequence>MRIRPVCTALLVAGLLGAATGCGAAGDGAVVPAAAGAASGSPTASTGASASASAAPATVPKSLTFEAKTLAGQPFKGATLAGRPTVLWFWAPWCATCAGQASSVAELSAQYGDRVGFVGVAGLGELPAMKDFVKEFSLQQVTQLNDRAGTVWRRFQVAEQSTFVILDKDGRVTHRGWLDSQEFEQKVAALAAA</sequence>
<accession>A0ABV8KI97</accession>
<gene>
    <name evidence="5" type="ORF">ACFOX0_07195</name>
</gene>
<evidence type="ECO:0000313" key="6">
    <source>
        <dbReference type="Proteomes" id="UP001595868"/>
    </source>
</evidence>
<evidence type="ECO:0000256" key="3">
    <source>
        <dbReference type="SAM" id="SignalP"/>
    </source>
</evidence>
<evidence type="ECO:0000256" key="1">
    <source>
        <dbReference type="ARBA" id="ARBA00004196"/>
    </source>
</evidence>
<evidence type="ECO:0000259" key="4">
    <source>
        <dbReference type="PROSITE" id="PS51352"/>
    </source>
</evidence>
<dbReference type="PANTHER" id="PTHR42852">
    <property type="entry name" value="THIOL:DISULFIDE INTERCHANGE PROTEIN DSBE"/>
    <property type="match status" value="1"/>
</dbReference>
<comment type="subcellular location">
    <subcellularLocation>
        <location evidence="1">Cell envelope</location>
    </subcellularLocation>
</comment>
<dbReference type="PROSITE" id="PS00194">
    <property type="entry name" value="THIOREDOXIN_1"/>
    <property type="match status" value="1"/>
</dbReference>
<dbReference type="Proteomes" id="UP001595868">
    <property type="component" value="Unassembled WGS sequence"/>
</dbReference>
<feature type="chain" id="PRO_5047028166" evidence="3">
    <location>
        <begin position="25"/>
        <end position="193"/>
    </location>
</feature>
<dbReference type="PANTHER" id="PTHR42852:SF17">
    <property type="entry name" value="THIOREDOXIN-LIKE PROTEIN HI_1115"/>
    <property type="match status" value="1"/>
</dbReference>
<feature type="signal peptide" evidence="3">
    <location>
        <begin position="1"/>
        <end position="24"/>
    </location>
</feature>
<organism evidence="5 6">
    <name type="scientific">Micromonospora zhanjiangensis</name>
    <dbReference type="NCBI Taxonomy" id="1522057"/>
    <lineage>
        <taxon>Bacteria</taxon>
        <taxon>Bacillati</taxon>
        <taxon>Actinomycetota</taxon>
        <taxon>Actinomycetes</taxon>
        <taxon>Micromonosporales</taxon>
        <taxon>Micromonosporaceae</taxon>
        <taxon>Micromonospora</taxon>
    </lineage>
</organism>
<dbReference type="InterPro" id="IPR013740">
    <property type="entry name" value="Redoxin"/>
</dbReference>
<dbReference type="PROSITE" id="PS51257">
    <property type="entry name" value="PROKAR_LIPOPROTEIN"/>
    <property type="match status" value="1"/>
</dbReference>
<dbReference type="PROSITE" id="PS51352">
    <property type="entry name" value="THIOREDOXIN_2"/>
    <property type="match status" value="1"/>
</dbReference>
<dbReference type="InterPro" id="IPR050553">
    <property type="entry name" value="Thioredoxin_ResA/DsbE_sf"/>
</dbReference>
<dbReference type="EMBL" id="JBHSBN010000003">
    <property type="protein sequence ID" value="MFC4105719.1"/>
    <property type="molecule type" value="Genomic_DNA"/>
</dbReference>
<dbReference type="InterPro" id="IPR017937">
    <property type="entry name" value="Thioredoxin_CS"/>
</dbReference>
<dbReference type="InterPro" id="IPR036249">
    <property type="entry name" value="Thioredoxin-like_sf"/>
</dbReference>
<comment type="caution">
    <text evidence="5">The sequence shown here is derived from an EMBL/GenBank/DDBJ whole genome shotgun (WGS) entry which is preliminary data.</text>
</comment>
<keyword evidence="2" id="KW-0201">Cytochrome c-type biogenesis</keyword>